<dbReference type="OrthoDB" id="8479950at2"/>
<dbReference type="PANTHER" id="PTHR30055:SF234">
    <property type="entry name" value="HTH-TYPE TRANSCRIPTIONAL REGULATOR BETI"/>
    <property type="match status" value="1"/>
</dbReference>
<comment type="caution">
    <text evidence="6">The sequence shown here is derived from an EMBL/GenBank/DDBJ whole genome shotgun (WGS) entry which is preliminary data.</text>
</comment>
<dbReference type="InterPro" id="IPR050109">
    <property type="entry name" value="HTH-type_TetR-like_transc_reg"/>
</dbReference>
<dbReference type="PRINTS" id="PR00455">
    <property type="entry name" value="HTHTETR"/>
</dbReference>
<evidence type="ECO:0000256" key="4">
    <source>
        <dbReference type="PROSITE-ProRule" id="PRU00335"/>
    </source>
</evidence>
<dbReference type="SUPFAM" id="SSF46689">
    <property type="entry name" value="Homeodomain-like"/>
    <property type="match status" value="1"/>
</dbReference>
<dbReference type="PANTHER" id="PTHR30055">
    <property type="entry name" value="HTH-TYPE TRANSCRIPTIONAL REGULATOR RUTR"/>
    <property type="match status" value="1"/>
</dbReference>
<dbReference type="Pfam" id="PF00440">
    <property type="entry name" value="TetR_N"/>
    <property type="match status" value="1"/>
</dbReference>
<keyword evidence="2 4" id="KW-0238">DNA-binding</keyword>
<dbReference type="InterPro" id="IPR009057">
    <property type="entry name" value="Homeodomain-like_sf"/>
</dbReference>
<dbReference type="Proteomes" id="UP000247591">
    <property type="component" value="Unassembled WGS sequence"/>
</dbReference>
<evidence type="ECO:0000256" key="2">
    <source>
        <dbReference type="ARBA" id="ARBA00023125"/>
    </source>
</evidence>
<evidence type="ECO:0000256" key="1">
    <source>
        <dbReference type="ARBA" id="ARBA00023015"/>
    </source>
</evidence>
<evidence type="ECO:0000256" key="3">
    <source>
        <dbReference type="ARBA" id="ARBA00023163"/>
    </source>
</evidence>
<dbReference type="InterPro" id="IPR001647">
    <property type="entry name" value="HTH_TetR"/>
</dbReference>
<proteinExistence type="predicted"/>
<evidence type="ECO:0000313" key="6">
    <source>
        <dbReference type="EMBL" id="PYE12421.1"/>
    </source>
</evidence>
<dbReference type="RefSeq" id="WP_110472443.1">
    <property type="nucleotide sequence ID" value="NZ_QJSP01000022.1"/>
</dbReference>
<sequence length="203" mass="22981">MTQSESARRIRMSSGDRREQILLVAQQLFAARAYEEVSTSEIAEAACTTRTNLHHHFGTKRALYLEVVRRFARLPTPPTLESPAEDVPGKVAQTFDRWLDVVERNRETYLSMIGATSIRRDPEVEAVLQTGMRIWEERLLSVLGAPRTEVNRAQVRAFQAMLSTATDEWLRLGALSRTDVHRLLTRSLLALPTSADEFLTGCQ</sequence>
<feature type="domain" description="HTH tetR-type" evidence="5">
    <location>
        <begin position="15"/>
        <end position="75"/>
    </location>
</feature>
<keyword evidence="3" id="KW-0804">Transcription</keyword>
<feature type="DNA-binding region" description="H-T-H motif" evidence="4">
    <location>
        <begin position="38"/>
        <end position="57"/>
    </location>
</feature>
<dbReference type="Gene3D" id="1.10.357.10">
    <property type="entry name" value="Tetracycline Repressor, domain 2"/>
    <property type="match status" value="1"/>
</dbReference>
<keyword evidence="1" id="KW-0805">Transcription regulation</keyword>
<protein>
    <submittedName>
        <fullName evidence="6">TetR family transcriptional regulator</fullName>
    </submittedName>
</protein>
<evidence type="ECO:0000313" key="7">
    <source>
        <dbReference type="Proteomes" id="UP000247591"/>
    </source>
</evidence>
<dbReference type="GO" id="GO:0000976">
    <property type="term" value="F:transcription cis-regulatory region binding"/>
    <property type="evidence" value="ECO:0007669"/>
    <property type="project" value="TreeGrafter"/>
</dbReference>
<evidence type="ECO:0000259" key="5">
    <source>
        <dbReference type="PROSITE" id="PS50977"/>
    </source>
</evidence>
<dbReference type="AlphaFoldDB" id="A0A318REE2"/>
<gene>
    <name evidence="6" type="ORF">DFR67_1225</name>
</gene>
<organism evidence="6 7">
    <name type="scientific">Williamsia limnetica</name>
    <dbReference type="NCBI Taxonomy" id="882452"/>
    <lineage>
        <taxon>Bacteria</taxon>
        <taxon>Bacillati</taxon>
        <taxon>Actinomycetota</taxon>
        <taxon>Actinomycetes</taxon>
        <taxon>Mycobacteriales</taxon>
        <taxon>Nocardiaceae</taxon>
        <taxon>Williamsia</taxon>
    </lineage>
</organism>
<dbReference type="GO" id="GO:0003700">
    <property type="term" value="F:DNA-binding transcription factor activity"/>
    <property type="evidence" value="ECO:0007669"/>
    <property type="project" value="TreeGrafter"/>
</dbReference>
<dbReference type="PROSITE" id="PS50977">
    <property type="entry name" value="HTH_TETR_2"/>
    <property type="match status" value="1"/>
</dbReference>
<reference evidence="6 7" key="1">
    <citation type="submission" date="2018-06" db="EMBL/GenBank/DDBJ databases">
        <title>Genomic Encyclopedia of Type Strains, Phase IV (KMG-IV): sequencing the most valuable type-strain genomes for metagenomic binning, comparative biology and taxonomic classification.</title>
        <authorList>
            <person name="Goeker M."/>
        </authorList>
    </citation>
    <scope>NUCLEOTIDE SEQUENCE [LARGE SCALE GENOMIC DNA]</scope>
    <source>
        <strain evidence="6 7">DSM 45521</strain>
    </source>
</reference>
<dbReference type="EMBL" id="QJSP01000022">
    <property type="protein sequence ID" value="PYE12421.1"/>
    <property type="molecule type" value="Genomic_DNA"/>
</dbReference>
<name>A0A318REE2_WILLI</name>
<accession>A0A318REE2</accession>
<keyword evidence="7" id="KW-1185">Reference proteome</keyword>